<dbReference type="PANTHER" id="PTHR43609">
    <property type="entry name" value="ACETYL-COA HYDROLASE"/>
    <property type="match status" value="1"/>
</dbReference>
<dbReference type="InterPro" id="IPR003702">
    <property type="entry name" value="ActCoA_hydro_N"/>
</dbReference>
<dbReference type="InterPro" id="IPR037171">
    <property type="entry name" value="NagB/RpiA_transferase-like"/>
</dbReference>
<dbReference type="SUPFAM" id="SSF100950">
    <property type="entry name" value="NagB/RpiA/CoA transferase-like"/>
    <property type="match status" value="2"/>
</dbReference>
<feature type="domain" description="Acetyl-CoA hydrolase/transferase N-terminal" evidence="1">
    <location>
        <begin position="7"/>
        <end position="62"/>
    </location>
</feature>
<dbReference type="Gene3D" id="3.40.1080.10">
    <property type="entry name" value="Glutaconate Coenzyme A-transferase"/>
    <property type="match status" value="1"/>
</dbReference>
<protein>
    <recommendedName>
        <fullName evidence="1">Acetyl-CoA hydrolase/transferase N-terminal domain-containing protein</fullName>
    </recommendedName>
</protein>
<dbReference type="InterPro" id="IPR046433">
    <property type="entry name" value="ActCoA_hydro"/>
</dbReference>
<sequence length="104" mass="11225">MTKELLAYQSDSVCRQKINEGRMEYIDIHLSHVAQHAWSGFFGKLDVAVIEVAGVTEDGKLIPSSSIGNIANAVLAGLNDGPFKNLTSYTEVLQDGMLGWASSP</sequence>
<accession>A0ABZ2W6H8</accession>
<dbReference type="Pfam" id="PF02550">
    <property type="entry name" value="AcetylCoA_hydro"/>
    <property type="match status" value="1"/>
</dbReference>
<proteinExistence type="predicted"/>
<evidence type="ECO:0000259" key="1">
    <source>
        <dbReference type="Pfam" id="PF02550"/>
    </source>
</evidence>
<gene>
    <name evidence="2" type="ORF">NLK58_08275</name>
</gene>
<keyword evidence="3" id="KW-1185">Reference proteome</keyword>
<organism evidence="2 3">
    <name type="scientific">Marinobacter metalliresistant</name>
    <dbReference type="NCBI Taxonomy" id="2961995"/>
    <lineage>
        <taxon>Bacteria</taxon>
        <taxon>Pseudomonadati</taxon>
        <taxon>Pseudomonadota</taxon>
        <taxon>Gammaproteobacteria</taxon>
        <taxon>Pseudomonadales</taxon>
        <taxon>Marinobacteraceae</taxon>
        <taxon>Marinobacter</taxon>
    </lineage>
</organism>
<evidence type="ECO:0000313" key="3">
    <source>
        <dbReference type="Proteomes" id="UP001475781"/>
    </source>
</evidence>
<dbReference type="EMBL" id="CP101118">
    <property type="protein sequence ID" value="WZF90172.1"/>
    <property type="molecule type" value="Genomic_DNA"/>
</dbReference>
<dbReference type="Proteomes" id="UP001475781">
    <property type="component" value="Chromosome"/>
</dbReference>
<evidence type="ECO:0000313" key="2">
    <source>
        <dbReference type="EMBL" id="WZF90172.1"/>
    </source>
</evidence>
<name>A0ABZ2W6H8_9GAMM</name>
<reference evidence="2 3" key="1">
    <citation type="submission" date="2022-07" db="EMBL/GenBank/DDBJ databases">
        <title>A copper resistant bacterium isolated from sediment samples of deep sea hydrothermal areas.</title>
        <authorList>
            <person name="Zeng X."/>
        </authorList>
    </citation>
    <scope>NUCLEOTIDE SEQUENCE [LARGE SCALE GENOMIC DNA]</scope>
    <source>
        <strain evidence="3">CuT 6</strain>
    </source>
</reference>
<dbReference type="RefSeq" id="WP_227539480.1">
    <property type="nucleotide sequence ID" value="NZ_CP101118.1"/>
</dbReference>
<dbReference type="PANTHER" id="PTHR43609:SF1">
    <property type="entry name" value="ACETYL-COA HYDROLASE"/>
    <property type="match status" value="1"/>
</dbReference>